<keyword evidence="8" id="KW-0496">Mitochondrion</keyword>
<accession>A0A0L8FFB1</accession>
<evidence type="ECO:0000256" key="13">
    <source>
        <dbReference type="ARBA" id="ARBA00093543"/>
    </source>
</evidence>
<evidence type="ECO:0000256" key="2">
    <source>
        <dbReference type="ARBA" id="ARBA00004173"/>
    </source>
</evidence>
<comment type="subunit">
    <text evidence="13">Component of the NSL complex at least composed of KAT8/MOF, KANSL1, KANSL2, KANSL3, MCRS1, PHF20, OGT1/OGT, WDR5 and HCFC1.</text>
</comment>
<keyword evidence="6" id="KW-0832">Ubl conjugation</keyword>
<evidence type="ECO:0000256" key="10">
    <source>
        <dbReference type="ARBA" id="ARBA00032947"/>
    </source>
</evidence>
<evidence type="ECO:0000256" key="12">
    <source>
        <dbReference type="ARBA" id="ARBA00093359"/>
    </source>
</evidence>
<dbReference type="GO" id="GO:0005739">
    <property type="term" value="C:mitochondrion"/>
    <property type="evidence" value="ECO:0007669"/>
    <property type="project" value="UniProtKB-SubCell"/>
</dbReference>
<dbReference type="InterPro" id="IPR025927">
    <property type="entry name" value="Znf_KANL2-like"/>
</dbReference>
<dbReference type="KEGG" id="obi:106883726"/>
<feature type="compositionally biased region" description="Polar residues" evidence="14">
    <location>
        <begin position="401"/>
        <end position="415"/>
    </location>
</feature>
<sequence length="614" mass="69809">MHSNRINRTKNSFLKRQTKGPVEGLFCNYSHRVCMQNRLDGSLYCLKHILEDKNTPFKQCSYVATKTGKRCPNAAPKVDRKDEEPKKRESVVKRYCFFHARRAALLRQRSTRKCKPKETPETLLEELDHYGSPECESDVRKYRNNNESLASRIIDYASSSDSDVEPPLVDQAWRGEGESDAESIDSEQDDPLKHAAVYTAEEVALILRDKLIRLQSLYIDQFKRLQHIMKERRRKYLHTYKQERETLGSVQAYKTSPDQKDKYAKLVAMKRHHRRFCKETLLYQQSKRRRIAMTEGTNYRPAGYPKCIHNESNVKCNSRAMPLSKFCNEHILYDPDQVLYQPCPFANGACSKPVSVIADNCYCQEHVQIKEMHTRVPLVKLENLESEQASNKFETNSVAINKKGSQNNPMSNQPLTFDPSLDKTCKPSSLTSKLEGTKHLVLQTAQSSTPMLLSSNVQSGHLQHLKQLQLSQQHKLQLKAQQSQAQTQTSQPSTLKLQQGIQIQPSKILQSSSLQQPTKMLQNRWVQQMKLSHNQQLLQSAAKLTQQSQSAGRLPATQNSHKSPASTPPQKTASGLKGTATPALTSLKSKPDTGLTSPIASQQSIDDKTIEHRT</sequence>
<dbReference type="Pfam" id="PF13891">
    <property type="entry name" value="zf-C3HC3H_KANSL2"/>
    <property type="match status" value="2"/>
</dbReference>
<evidence type="ECO:0000256" key="9">
    <source>
        <dbReference type="ARBA" id="ARBA00023242"/>
    </source>
</evidence>
<reference evidence="16" key="1">
    <citation type="submission" date="2015-07" db="EMBL/GenBank/DDBJ databases">
        <title>MeaNS - Measles Nucleotide Surveillance Program.</title>
        <authorList>
            <person name="Tran T."/>
            <person name="Druce J."/>
        </authorList>
    </citation>
    <scope>NUCLEOTIDE SEQUENCE</scope>
    <source>
        <strain evidence="16">UCB-OBI-ISO-001</strain>
        <tissue evidence="16">Gonad</tissue>
    </source>
</reference>
<keyword evidence="9" id="KW-0539">Nucleus</keyword>
<evidence type="ECO:0000256" key="5">
    <source>
        <dbReference type="ARBA" id="ARBA00022553"/>
    </source>
</evidence>
<dbReference type="PANTHER" id="PTHR13453">
    <property type="entry name" value="KAT8 REGULATORY NSL COMPLEX SUBUNIT 2"/>
    <property type="match status" value="1"/>
</dbReference>
<gene>
    <name evidence="16" type="ORF">OCBIM_22024052mg</name>
</gene>
<evidence type="ECO:0000256" key="8">
    <source>
        <dbReference type="ARBA" id="ARBA00023128"/>
    </source>
</evidence>
<evidence type="ECO:0000256" key="4">
    <source>
        <dbReference type="ARBA" id="ARBA00022499"/>
    </source>
</evidence>
<dbReference type="EMBL" id="KQ433771">
    <property type="protein sequence ID" value="KOF62332.1"/>
    <property type="molecule type" value="Genomic_DNA"/>
</dbReference>
<evidence type="ECO:0000256" key="14">
    <source>
        <dbReference type="SAM" id="MobiDB-lite"/>
    </source>
</evidence>
<dbReference type="GO" id="GO:0044545">
    <property type="term" value="C:NSL complex"/>
    <property type="evidence" value="ECO:0007669"/>
    <property type="project" value="TreeGrafter"/>
</dbReference>
<feature type="domain" description="KANL2-like probable zinc-finger" evidence="15">
    <location>
        <begin position="313"/>
        <end position="366"/>
    </location>
</feature>
<feature type="region of interest" description="Disordered" evidence="14">
    <location>
        <begin position="401"/>
        <end position="421"/>
    </location>
</feature>
<evidence type="ECO:0000256" key="6">
    <source>
        <dbReference type="ARBA" id="ARBA00022843"/>
    </source>
</evidence>
<dbReference type="OrthoDB" id="677315at2759"/>
<evidence type="ECO:0000256" key="3">
    <source>
        <dbReference type="ARBA" id="ARBA00015508"/>
    </source>
</evidence>
<evidence type="ECO:0000256" key="7">
    <source>
        <dbReference type="ARBA" id="ARBA00022853"/>
    </source>
</evidence>
<keyword evidence="7" id="KW-0156">Chromatin regulator</keyword>
<comment type="function">
    <text evidence="12">Non-catalytic component of the NSL histone acetyltransferase complex, a multiprotein complex that mediates histone H4 acetylation at 'Lys-5'- and 'Lys-8' (H4K5ac and H4K8ac) at transcription start sites and promotes transcription initiation. Required for NSL complex stability and for transcription of intraciliary transport genes in both ciliated and non-ciliated cells by regulating histone H4 acetylation at 'Lys-5'- and 'Lys-12' (H4K5ac and H4K12ac). This is necessary for cilium assembly in ciliated cells and for organization of the microtubule cytoskeleton in non-ciliated cells. Required within the NSL complex to maintain nuclear architecture stability by promoting KAT8-mediated acetylation of lamin LMNA.</text>
</comment>
<keyword evidence="4" id="KW-1017">Isopeptide bond</keyword>
<evidence type="ECO:0000256" key="11">
    <source>
        <dbReference type="ARBA" id="ARBA00033378"/>
    </source>
</evidence>
<dbReference type="PANTHER" id="PTHR13453:SF1">
    <property type="entry name" value="KAT8 REGULATORY NSL COMPLEX SUBUNIT 2"/>
    <property type="match status" value="1"/>
</dbReference>
<evidence type="ECO:0000259" key="15">
    <source>
        <dbReference type="Pfam" id="PF13891"/>
    </source>
</evidence>
<evidence type="ECO:0000256" key="1">
    <source>
        <dbReference type="ARBA" id="ARBA00004123"/>
    </source>
</evidence>
<organism evidence="16">
    <name type="scientific">Octopus bimaculoides</name>
    <name type="common">California two-spotted octopus</name>
    <dbReference type="NCBI Taxonomy" id="37653"/>
    <lineage>
        <taxon>Eukaryota</taxon>
        <taxon>Metazoa</taxon>
        <taxon>Spiralia</taxon>
        <taxon>Lophotrochozoa</taxon>
        <taxon>Mollusca</taxon>
        <taxon>Cephalopoda</taxon>
        <taxon>Coleoidea</taxon>
        <taxon>Octopodiformes</taxon>
        <taxon>Octopoda</taxon>
        <taxon>Incirrata</taxon>
        <taxon>Octopodidae</taxon>
        <taxon>Octopus</taxon>
    </lineage>
</organism>
<proteinExistence type="predicted"/>
<dbReference type="AlphaFoldDB" id="A0A0L8FFB1"/>
<keyword evidence="5" id="KW-0597">Phosphoprotein</keyword>
<dbReference type="GO" id="GO:0005634">
    <property type="term" value="C:nucleus"/>
    <property type="evidence" value="ECO:0007669"/>
    <property type="project" value="UniProtKB-SubCell"/>
</dbReference>
<dbReference type="InterPro" id="IPR026316">
    <property type="entry name" value="NSL2"/>
</dbReference>
<dbReference type="STRING" id="37653.A0A0L8FFB1"/>
<feature type="compositionally biased region" description="Polar residues" evidence="14">
    <location>
        <begin position="582"/>
        <end position="604"/>
    </location>
</feature>
<protein>
    <recommendedName>
        <fullName evidence="3">KAT8 regulatory NSL complex subunit 2</fullName>
    </recommendedName>
    <alternativeName>
        <fullName evidence="11">NSL complex protein NSL2</fullName>
    </alternativeName>
    <alternativeName>
        <fullName evidence="10">Non-specific lethal 2 homolog</fullName>
    </alternativeName>
</protein>
<dbReference type="GO" id="GO:0006325">
    <property type="term" value="P:chromatin organization"/>
    <property type="evidence" value="ECO:0007669"/>
    <property type="project" value="UniProtKB-KW"/>
</dbReference>
<feature type="compositionally biased region" description="Basic and acidic residues" evidence="14">
    <location>
        <begin position="605"/>
        <end position="614"/>
    </location>
</feature>
<evidence type="ECO:0000313" key="16">
    <source>
        <dbReference type="EMBL" id="KOF62332.1"/>
    </source>
</evidence>
<feature type="compositionally biased region" description="Polar residues" evidence="14">
    <location>
        <begin position="542"/>
        <end position="573"/>
    </location>
</feature>
<name>A0A0L8FFB1_OCTBM</name>
<feature type="region of interest" description="Disordered" evidence="14">
    <location>
        <begin position="542"/>
        <end position="614"/>
    </location>
</feature>
<comment type="subcellular location">
    <subcellularLocation>
        <location evidence="2">Mitochondrion</location>
    </subcellularLocation>
    <subcellularLocation>
        <location evidence="1">Nucleus</location>
    </subcellularLocation>
</comment>
<feature type="domain" description="KANL2-like probable zinc-finger" evidence="15">
    <location>
        <begin position="27"/>
        <end position="99"/>
    </location>
</feature>